<evidence type="ECO:0000256" key="5">
    <source>
        <dbReference type="ARBA" id="ARBA00022729"/>
    </source>
</evidence>
<dbReference type="InterPro" id="IPR039426">
    <property type="entry name" value="TonB-dep_rcpt-like"/>
</dbReference>
<evidence type="ECO:0000256" key="1">
    <source>
        <dbReference type="ARBA" id="ARBA00004571"/>
    </source>
</evidence>
<comment type="caution">
    <text evidence="16">The sequence shown here is derived from an EMBL/GenBank/DDBJ whole genome shotgun (WGS) entry which is preliminary data.</text>
</comment>
<dbReference type="Gene3D" id="2.40.170.20">
    <property type="entry name" value="TonB-dependent receptor, beta-barrel domain"/>
    <property type="match status" value="1"/>
</dbReference>
<proteinExistence type="inferred from homology"/>
<dbReference type="Proteomes" id="UP001207930">
    <property type="component" value="Unassembled WGS sequence"/>
</dbReference>
<dbReference type="InterPro" id="IPR036942">
    <property type="entry name" value="Beta-barrel_TonB_sf"/>
</dbReference>
<evidence type="ECO:0000256" key="2">
    <source>
        <dbReference type="ARBA" id="ARBA00022448"/>
    </source>
</evidence>
<dbReference type="Gene3D" id="2.170.130.10">
    <property type="entry name" value="TonB-dependent receptor, plug domain"/>
    <property type="match status" value="1"/>
</dbReference>
<evidence type="ECO:0000256" key="4">
    <source>
        <dbReference type="ARBA" id="ARBA00022692"/>
    </source>
</evidence>
<keyword evidence="7 10" id="KW-0472">Membrane</keyword>
<evidence type="ECO:0000256" key="12">
    <source>
        <dbReference type="SAM" id="MobiDB-lite"/>
    </source>
</evidence>
<dbReference type="Pfam" id="PF07715">
    <property type="entry name" value="Plug"/>
    <property type="match status" value="1"/>
</dbReference>
<dbReference type="InterPro" id="IPR037066">
    <property type="entry name" value="Plug_dom_sf"/>
</dbReference>
<keyword evidence="6 11" id="KW-0798">TonB box</keyword>
<name>A0ABT3FVE3_9BACT</name>
<reference evidence="16 17" key="1">
    <citation type="submission" date="2022-10" db="EMBL/GenBank/DDBJ databases">
        <title>Luteolibacter flavescens strain MCCC 1K03193, whole genome shotgun sequencing project.</title>
        <authorList>
            <person name="Zhao G."/>
            <person name="Shen L."/>
        </authorList>
    </citation>
    <scope>NUCLEOTIDE SEQUENCE [LARGE SCALE GENOMIC DNA]</scope>
    <source>
        <strain evidence="16 17">MCCC 1K03193</strain>
    </source>
</reference>
<keyword evidence="4 10" id="KW-0812">Transmembrane</keyword>
<evidence type="ECO:0000256" key="6">
    <source>
        <dbReference type="ARBA" id="ARBA00023077"/>
    </source>
</evidence>
<evidence type="ECO:0000256" key="8">
    <source>
        <dbReference type="ARBA" id="ARBA00023170"/>
    </source>
</evidence>
<comment type="similarity">
    <text evidence="10 11">Belongs to the TonB-dependent receptor family.</text>
</comment>
<evidence type="ECO:0000256" key="7">
    <source>
        <dbReference type="ARBA" id="ARBA00023136"/>
    </source>
</evidence>
<protein>
    <submittedName>
        <fullName evidence="16">TonB-dependent hemoglobin/transferrin/lactoferrin family receptor</fullName>
    </submittedName>
</protein>
<feature type="signal peptide" evidence="13">
    <location>
        <begin position="1"/>
        <end position="20"/>
    </location>
</feature>
<dbReference type="EMBL" id="JAPDDS010000019">
    <property type="protein sequence ID" value="MCW1887547.1"/>
    <property type="molecule type" value="Genomic_DNA"/>
</dbReference>
<dbReference type="Pfam" id="PF00593">
    <property type="entry name" value="TonB_dep_Rec_b-barrel"/>
    <property type="match status" value="1"/>
</dbReference>
<evidence type="ECO:0000259" key="15">
    <source>
        <dbReference type="Pfam" id="PF07715"/>
    </source>
</evidence>
<accession>A0ABT3FVE3</accession>
<sequence length="773" mass="85070">MPPKFLLLAAALVLMPGLHGEENEDPGDDAEKKDEGGDGGSEVVHFDELVVVGTRTAKPWIDSNGSVTSVRADDLVREGTYDVGSISRYDPLVSAPFDFSTSDTLYAYAGSGYTGFNVRGAEGNRISLEVDGIRLPPQYVSTSFDMGSAGGSGGMGRDYFDPAMFSLIEIYKGGGSALYGSDAMGGVIAMRTLDASDILDGKGWGGFSRVQYFSVNDMLARQVGGAWEKGDFRMMLLYSGRNGGETENQGRSLYQPNPVNFDSHSGLGKFDYSAGDHRFQLTLESFRRDVDVNTRSAVREAAMGGFNNYVLNYQMMERQRASLRWEVEPAASWIDKMEAQAYWQASENRSDNLSASKDRDFGGVIVKGRKRKQSIDFGTRIAGLAYQALKQYEHGAIRQQWLGGVDVSLEQSESSFARVDTSVPSDRNRTPFAPSDTWRAGAYLQNEIRAGERWSFTPGLRVDYQLIKPEISEEYRDRIEELALNGTYVELSDEYDNVAVSPRFDIAYKPTSATRLYGTYAMGIRNPSAEELSMVFIHPDSSGGTAGTVNLPNPDLKEEVSHAFEVGYKAEGDPGRFQVAGFYTLYKDFIENNRFTGEVDDEGREINMSVNRGESVIYGAELSGEANLGYWSGTLSGWRMGAASGISIGKNKADDSWLNSIEPWKSSVFLAYDSPGGKFGTRLTGTYVDKVRRVDDTIPETGTLFRPPAYFLADLSAYWRPDEGLTVNAGVNNLLGEKYWSWAAGRRTAAAYGDRDRSSAAGTNWYLSVSQTF</sequence>
<organism evidence="16 17">
    <name type="scientific">Luteolibacter flavescens</name>
    <dbReference type="NCBI Taxonomy" id="1859460"/>
    <lineage>
        <taxon>Bacteria</taxon>
        <taxon>Pseudomonadati</taxon>
        <taxon>Verrucomicrobiota</taxon>
        <taxon>Verrucomicrobiia</taxon>
        <taxon>Verrucomicrobiales</taxon>
        <taxon>Verrucomicrobiaceae</taxon>
        <taxon>Luteolibacter</taxon>
    </lineage>
</organism>
<comment type="subcellular location">
    <subcellularLocation>
        <location evidence="1 10">Cell outer membrane</location>
        <topology evidence="1 10">Multi-pass membrane protein</topology>
    </subcellularLocation>
</comment>
<dbReference type="InterPro" id="IPR000531">
    <property type="entry name" value="Beta-barrel_TonB"/>
</dbReference>
<keyword evidence="2 10" id="KW-0813">Transport</keyword>
<feature type="domain" description="TonB-dependent receptor plug" evidence="15">
    <location>
        <begin position="62"/>
        <end position="187"/>
    </location>
</feature>
<keyword evidence="8 16" id="KW-0675">Receptor</keyword>
<evidence type="ECO:0000256" key="9">
    <source>
        <dbReference type="ARBA" id="ARBA00023237"/>
    </source>
</evidence>
<evidence type="ECO:0000313" key="16">
    <source>
        <dbReference type="EMBL" id="MCW1887547.1"/>
    </source>
</evidence>
<dbReference type="NCBIfam" id="TIGR01786">
    <property type="entry name" value="TonB-hemlactrns"/>
    <property type="match status" value="1"/>
</dbReference>
<keyword evidence="17" id="KW-1185">Reference proteome</keyword>
<keyword evidence="9 10" id="KW-0998">Cell outer membrane</keyword>
<dbReference type="RefSeq" id="WP_264503502.1">
    <property type="nucleotide sequence ID" value="NZ_JAPDDS010000019.1"/>
</dbReference>
<evidence type="ECO:0000256" key="10">
    <source>
        <dbReference type="PROSITE-ProRule" id="PRU01360"/>
    </source>
</evidence>
<dbReference type="InterPro" id="IPR010949">
    <property type="entry name" value="TonB_Hb/transfer/lactofer_rcpt"/>
</dbReference>
<feature type="domain" description="TonB-dependent receptor-like beta-barrel" evidence="14">
    <location>
        <begin position="270"/>
        <end position="734"/>
    </location>
</feature>
<evidence type="ECO:0000256" key="11">
    <source>
        <dbReference type="RuleBase" id="RU003357"/>
    </source>
</evidence>
<evidence type="ECO:0000259" key="14">
    <source>
        <dbReference type="Pfam" id="PF00593"/>
    </source>
</evidence>
<evidence type="ECO:0000256" key="3">
    <source>
        <dbReference type="ARBA" id="ARBA00022452"/>
    </source>
</evidence>
<evidence type="ECO:0000313" key="17">
    <source>
        <dbReference type="Proteomes" id="UP001207930"/>
    </source>
</evidence>
<dbReference type="SUPFAM" id="SSF56935">
    <property type="entry name" value="Porins"/>
    <property type="match status" value="1"/>
</dbReference>
<feature type="chain" id="PRO_5045563412" evidence="13">
    <location>
        <begin position="21"/>
        <end position="773"/>
    </location>
</feature>
<dbReference type="PROSITE" id="PS52016">
    <property type="entry name" value="TONB_DEPENDENT_REC_3"/>
    <property type="match status" value="1"/>
</dbReference>
<gene>
    <name evidence="16" type="ORF">OKA04_22615</name>
</gene>
<keyword evidence="5 13" id="KW-0732">Signal</keyword>
<evidence type="ECO:0000256" key="13">
    <source>
        <dbReference type="SAM" id="SignalP"/>
    </source>
</evidence>
<dbReference type="PANTHER" id="PTHR30069:SF29">
    <property type="entry name" value="HEMOGLOBIN AND HEMOGLOBIN-HAPTOGLOBIN-BINDING PROTEIN 1-RELATED"/>
    <property type="match status" value="1"/>
</dbReference>
<dbReference type="CDD" id="cd01347">
    <property type="entry name" value="ligand_gated_channel"/>
    <property type="match status" value="1"/>
</dbReference>
<dbReference type="PANTHER" id="PTHR30069">
    <property type="entry name" value="TONB-DEPENDENT OUTER MEMBRANE RECEPTOR"/>
    <property type="match status" value="1"/>
</dbReference>
<feature type="region of interest" description="Disordered" evidence="12">
    <location>
        <begin position="18"/>
        <end position="41"/>
    </location>
</feature>
<keyword evidence="3 10" id="KW-1134">Transmembrane beta strand</keyword>
<dbReference type="InterPro" id="IPR012910">
    <property type="entry name" value="Plug_dom"/>
</dbReference>